<gene>
    <name evidence="2" type="ORF">E8A74_18160</name>
</gene>
<evidence type="ECO:0008006" key="4">
    <source>
        <dbReference type="Google" id="ProtNLM"/>
    </source>
</evidence>
<dbReference type="Proteomes" id="UP000309215">
    <property type="component" value="Unassembled WGS sequence"/>
</dbReference>
<reference evidence="2 3" key="1">
    <citation type="submission" date="2019-04" db="EMBL/GenBank/DDBJ databases">
        <authorList>
            <person name="Li Y."/>
            <person name="Wang J."/>
        </authorList>
    </citation>
    <scope>NUCLEOTIDE SEQUENCE [LARGE SCALE GENOMIC DNA]</scope>
    <source>
        <strain evidence="2 3">DSM 14668</strain>
    </source>
</reference>
<keyword evidence="3" id="KW-1185">Reference proteome</keyword>
<accession>A0A4U1JC02</accession>
<dbReference type="RefSeq" id="WP_136930286.1">
    <property type="nucleotide sequence ID" value="NZ_SSMQ01000017.1"/>
</dbReference>
<sequence length="696" mass="76548">MRSSSRRAAAALAVTLGSLAIAPAARALDLPGPAGEPIGLDVTNTTVVDYRWDNRNHDPRAFNPRPIVDDDYGEWINRLNVQATWWRFRVGVRLDSALYYLTTKRTEAQVIAQRQIDAVKQADPNAQVPQTIDYANRFYNELNTRFLNSIYPAKLYVGYNQPGLDITIGDFYAQLGRGLVLSVRKIDELAIDTTIRGGKVVFDKKLGPARIGATLLAGQMNPLRFDEVSGRRLHGAGSPLFFGFPDAKPATTYAINGQPIVAEARPSYLEDTIFGGRVEGGIDAVQFAANASVLVRKSFTEENLACRSACATGDSTCVDHCYAQFPEFTVLPGGRSHNQIRTFSGSVNVPSIAGIGDLYVEVAGQQLRDGHVGAIDAQGAATERQADVSGYAVYANANFGLGKLQLSLEGKHNRKFFPLGSNIDVTTPGYSAPEYSVVAYSAPPTAEPIYIEPIESPNVCMTGGRATANFKYDEHTSVYGWLGRYRSWTEVPTNDLCQSMDDQFRTDTWDTAVGIDMSREQGKSHARAWIGARIAERAVPTLGTRAPGETDVLYYEGYIRYDLVKHIKGPFSLQLQGFHRNRYLPATHGRVWNEGENYTALHWSPHLSAVFGYEYSTRPGCQPELAGADEFKVVLCHYLSGGLTYRSGSTDSWASRLVNTVNLFVGQRRGAIRCVSGVCRLFPPFEGARLEVVSRF</sequence>
<keyword evidence="1" id="KW-0732">Signal</keyword>
<feature type="signal peptide" evidence="1">
    <location>
        <begin position="1"/>
        <end position="27"/>
    </location>
</feature>
<dbReference type="OrthoDB" id="5480631at2"/>
<evidence type="ECO:0000313" key="3">
    <source>
        <dbReference type="Proteomes" id="UP000309215"/>
    </source>
</evidence>
<organism evidence="2 3">
    <name type="scientific">Polyangium fumosum</name>
    <dbReference type="NCBI Taxonomy" id="889272"/>
    <lineage>
        <taxon>Bacteria</taxon>
        <taxon>Pseudomonadati</taxon>
        <taxon>Myxococcota</taxon>
        <taxon>Polyangia</taxon>
        <taxon>Polyangiales</taxon>
        <taxon>Polyangiaceae</taxon>
        <taxon>Polyangium</taxon>
    </lineage>
</organism>
<evidence type="ECO:0000256" key="1">
    <source>
        <dbReference type="SAM" id="SignalP"/>
    </source>
</evidence>
<dbReference type="Pfam" id="PF19494">
    <property type="entry name" value="DUF6029"/>
    <property type="match status" value="1"/>
</dbReference>
<dbReference type="EMBL" id="SSMQ01000017">
    <property type="protein sequence ID" value="TKD07370.1"/>
    <property type="molecule type" value="Genomic_DNA"/>
</dbReference>
<dbReference type="AlphaFoldDB" id="A0A4U1JC02"/>
<evidence type="ECO:0000313" key="2">
    <source>
        <dbReference type="EMBL" id="TKD07370.1"/>
    </source>
</evidence>
<feature type="chain" id="PRO_5020460839" description="DUF1302 family protein" evidence="1">
    <location>
        <begin position="28"/>
        <end position="696"/>
    </location>
</feature>
<proteinExistence type="predicted"/>
<dbReference type="InterPro" id="IPR046070">
    <property type="entry name" value="DUF6029"/>
</dbReference>
<name>A0A4U1JC02_9BACT</name>
<protein>
    <recommendedName>
        <fullName evidence="4">DUF1302 family protein</fullName>
    </recommendedName>
</protein>
<comment type="caution">
    <text evidence="2">The sequence shown here is derived from an EMBL/GenBank/DDBJ whole genome shotgun (WGS) entry which is preliminary data.</text>
</comment>